<reference evidence="7 8" key="1">
    <citation type="submission" date="2020-04" db="EMBL/GenBank/DDBJ databases">
        <authorList>
            <person name="Klaysubun C."/>
            <person name="Duangmal K."/>
            <person name="Lipun K."/>
        </authorList>
    </citation>
    <scope>NUCLEOTIDE SEQUENCE [LARGE SCALE GENOMIC DNA]</scope>
    <source>
        <strain evidence="7 8">DSM 45300</strain>
    </source>
</reference>
<evidence type="ECO:0000256" key="2">
    <source>
        <dbReference type="ARBA" id="ARBA00023015"/>
    </source>
</evidence>
<gene>
    <name evidence="7" type="ORF">HF519_10320</name>
</gene>
<evidence type="ECO:0000313" key="7">
    <source>
        <dbReference type="EMBL" id="NMH91960.1"/>
    </source>
</evidence>
<dbReference type="InterPro" id="IPR036514">
    <property type="entry name" value="SGNH_hydro_sf"/>
</dbReference>
<keyword evidence="3" id="KW-0238">DNA-binding</keyword>
<dbReference type="SUPFAM" id="SSF46785">
    <property type="entry name" value="Winged helix' DNA-binding domain"/>
    <property type="match status" value="1"/>
</dbReference>
<organism evidence="7 8">
    <name type="scientific">Pseudonocardia bannensis</name>
    <dbReference type="NCBI Taxonomy" id="630973"/>
    <lineage>
        <taxon>Bacteria</taxon>
        <taxon>Bacillati</taxon>
        <taxon>Actinomycetota</taxon>
        <taxon>Actinomycetes</taxon>
        <taxon>Pseudonocardiales</taxon>
        <taxon>Pseudonocardiaceae</taxon>
        <taxon>Pseudonocardia</taxon>
    </lineage>
</organism>
<dbReference type="SUPFAM" id="SSF52266">
    <property type="entry name" value="SGNH hydrolase"/>
    <property type="match status" value="1"/>
</dbReference>
<protein>
    <submittedName>
        <fullName evidence="7">LysR family transcriptional regulator</fullName>
    </submittedName>
</protein>
<dbReference type="Gene3D" id="1.10.10.10">
    <property type="entry name" value="Winged helix-like DNA-binding domain superfamily/Winged helix DNA-binding domain"/>
    <property type="match status" value="1"/>
</dbReference>
<dbReference type="InterPro" id="IPR036390">
    <property type="entry name" value="WH_DNA-bd_sf"/>
</dbReference>
<comment type="similarity">
    <text evidence="1">Belongs to the LysR transcriptional regulatory family.</text>
</comment>
<dbReference type="InterPro" id="IPR013830">
    <property type="entry name" value="SGNH_hydro"/>
</dbReference>
<evidence type="ECO:0000256" key="3">
    <source>
        <dbReference type="ARBA" id="ARBA00023125"/>
    </source>
</evidence>
<keyword evidence="4" id="KW-0804">Transcription</keyword>
<dbReference type="PROSITE" id="PS50931">
    <property type="entry name" value="HTH_LYSR"/>
    <property type="match status" value="1"/>
</dbReference>
<dbReference type="GO" id="GO:0003700">
    <property type="term" value="F:DNA-binding transcription factor activity"/>
    <property type="evidence" value="ECO:0007669"/>
    <property type="project" value="InterPro"/>
</dbReference>
<accession>A0A848DH09</accession>
<feature type="domain" description="HTH lysR-type" evidence="6">
    <location>
        <begin position="512"/>
        <end position="566"/>
    </location>
</feature>
<dbReference type="Pfam" id="PF00126">
    <property type="entry name" value="HTH_1"/>
    <property type="match status" value="1"/>
</dbReference>
<dbReference type="RefSeq" id="WP_169412542.1">
    <property type="nucleotide sequence ID" value="NZ_JAAXKZ010000028.1"/>
</dbReference>
<dbReference type="InterPro" id="IPR036388">
    <property type="entry name" value="WH-like_DNA-bd_sf"/>
</dbReference>
<name>A0A848DH09_9PSEU</name>
<dbReference type="InterPro" id="IPR005119">
    <property type="entry name" value="LysR_subst-bd"/>
</dbReference>
<dbReference type="FunFam" id="1.10.10.10:FF:000001">
    <property type="entry name" value="LysR family transcriptional regulator"/>
    <property type="match status" value="1"/>
</dbReference>
<dbReference type="Gene3D" id="3.40.190.10">
    <property type="entry name" value="Periplasmic binding protein-like II"/>
    <property type="match status" value="2"/>
</dbReference>
<dbReference type="PANTHER" id="PTHR43784:SF2">
    <property type="entry name" value="GDSL-LIKE LIPASE_ACYLHYDROLASE, PUTATIVE (AFU_ORTHOLOGUE AFUA_2G00820)-RELATED"/>
    <property type="match status" value="1"/>
</dbReference>
<dbReference type="Pfam" id="PF03466">
    <property type="entry name" value="LysR_substrate"/>
    <property type="match status" value="1"/>
</dbReference>
<evidence type="ECO:0000256" key="4">
    <source>
        <dbReference type="ARBA" id="ARBA00023163"/>
    </source>
</evidence>
<dbReference type="GO" id="GO:0003677">
    <property type="term" value="F:DNA binding"/>
    <property type="evidence" value="ECO:0007669"/>
    <property type="project" value="UniProtKB-KW"/>
</dbReference>
<dbReference type="SUPFAM" id="SSF53850">
    <property type="entry name" value="Periplasmic binding protein-like II"/>
    <property type="match status" value="1"/>
</dbReference>
<feature type="region of interest" description="Disordered" evidence="5">
    <location>
        <begin position="458"/>
        <end position="500"/>
    </location>
</feature>
<evidence type="ECO:0000256" key="5">
    <source>
        <dbReference type="SAM" id="MobiDB-lite"/>
    </source>
</evidence>
<dbReference type="Pfam" id="PF13472">
    <property type="entry name" value="Lipase_GDSL_2"/>
    <property type="match status" value="1"/>
</dbReference>
<dbReference type="EMBL" id="JAAXKZ010000028">
    <property type="protein sequence ID" value="NMH91960.1"/>
    <property type="molecule type" value="Genomic_DNA"/>
</dbReference>
<evidence type="ECO:0000313" key="8">
    <source>
        <dbReference type="Proteomes" id="UP000586918"/>
    </source>
</evidence>
<dbReference type="InterPro" id="IPR053140">
    <property type="entry name" value="GDSL_Rv0518-like"/>
</dbReference>
<sequence>MGLAMRVIAALGAGPRWVAARPRPRWVPPGLATGTVLLTVASVLVAVGAVSGSPAQAGQRPAAQRGPLQPCAPDWVTAWQTSPQAAADASTASTVAGRTLRMIVHPQVTGSEIRVRLSNRYGAVPLLVGAVSAAHASVGAAVVDGTVRPVSFGGLPVVAVPPGAELLSDPIPFVAQAGQPIAVSMFLPAAPDRVATHPVALQTSYVSEAGDFADAVDGTAFRTPIRSWLVLSGVDVLVPRPVNAVVLVGDSITDGVGSDPDRDDRWSDALSGRLAPTGGGATMSVLNAGISRNQLLSDRPDLGGDSPGTRFVHDVAAVAGVTDVVLHIGTNDIAAGRGAGEIIPGLVRFADQARAAGLRVFLTTITPSGTGAHGTPQAVAVRDAVNGWVRTQGPAHADGVFDFAAAVAEPAHPARLRPDYDSGDGLHLSALGYRALAGAVQADRLTGSPCLDEAKEARVAVSGARRPPPDGGPGGDTSEQPATGSFRRVPGGSDRERPVGRGKAVIGMEIAREIEVFLAVAEELHFGRAAARLHLTPSRVSQAIRALERRIGAPLFERTSRSVRLTPLGRTLFEEVRPAFQRLEEALRRAKRAAGREPQGVLKVCFANSLREEVTAALVHGFTEVYPRVPLVRYAYPSVQHRQWCDQERDDVFVSWFPDEPDSLDLPRVEVGPVIMREPRSVMVGVDHPLAGHDVVDIEELADHDVLYPPPVTQRFADAWTPPVTPAGRAIRRVQRMTDSYMEEAVTIVVHEHIAHVTITRLPPALLRPDLVLVPLTGLPPFWLASLWSVSAQNIWIREFAELAAHTGLHAG</sequence>
<dbReference type="PANTHER" id="PTHR43784">
    <property type="entry name" value="GDSL-LIKE LIPASE/ACYLHYDROLASE, PUTATIVE (AFU_ORTHOLOGUE AFUA_2G00820)-RELATED"/>
    <property type="match status" value="1"/>
</dbReference>
<evidence type="ECO:0000259" key="6">
    <source>
        <dbReference type="PROSITE" id="PS50931"/>
    </source>
</evidence>
<dbReference type="AlphaFoldDB" id="A0A848DH09"/>
<evidence type="ECO:0000256" key="1">
    <source>
        <dbReference type="ARBA" id="ARBA00009437"/>
    </source>
</evidence>
<dbReference type="Gene3D" id="3.40.50.1110">
    <property type="entry name" value="SGNH hydrolase"/>
    <property type="match status" value="1"/>
</dbReference>
<comment type="caution">
    <text evidence="7">The sequence shown here is derived from an EMBL/GenBank/DDBJ whole genome shotgun (WGS) entry which is preliminary data.</text>
</comment>
<dbReference type="Proteomes" id="UP000586918">
    <property type="component" value="Unassembled WGS sequence"/>
</dbReference>
<keyword evidence="2" id="KW-0805">Transcription regulation</keyword>
<proteinExistence type="inferred from homology"/>
<dbReference type="InterPro" id="IPR000847">
    <property type="entry name" value="LysR_HTH_N"/>
</dbReference>
<keyword evidence="8" id="KW-1185">Reference proteome</keyword>